<dbReference type="NCBIfam" id="TIGR00287">
    <property type="entry name" value="cas1"/>
    <property type="match status" value="1"/>
</dbReference>
<keyword evidence="7 9" id="KW-0238">DNA-binding</keyword>
<dbReference type="EC" id="3.1.-.-" evidence="9"/>
<keyword evidence="5 9" id="KW-0460">Magnesium</keyword>
<dbReference type="RefSeq" id="WP_095642035.1">
    <property type="nucleotide sequence ID" value="NZ_LMVO01000011.1"/>
</dbReference>
<dbReference type="Pfam" id="PF01867">
    <property type="entry name" value="Cas_Cas1"/>
    <property type="match status" value="1"/>
</dbReference>
<feature type="binding site" evidence="9">
    <location>
        <position position="228"/>
    </location>
    <ligand>
        <name>Mn(2+)</name>
        <dbReference type="ChEBI" id="CHEBI:29035"/>
    </ligand>
</feature>
<dbReference type="PANTHER" id="PTHR34353:SF2">
    <property type="entry name" value="CRISPR-ASSOCIATED ENDONUCLEASE CAS1 1"/>
    <property type="match status" value="1"/>
</dbReference>
<dbReference type="GO" id="GO:0003677">
    <property type="term" value="F:DNA binding"/>
    <property type="evidence" value="ECO:0007669"/>
    <property type="project" value="UniProtKB-KW"/>
</dbReference>
<dbReference type="InterPro" id="IPR002729">
    <property type="entry name" value="CRISPR-assoc_Cas1"/>
</dbReference>
<keyword evidence="3 9" id="KW-0255">Endonuclease</keyword>
<accession>A0AAX0Q8R0</accession>
<keyword evidence="8 9" id="KW-0464">Manganese</keyword>
<gene>
    <name evidence="9" type="primary">cas1</name>
    <name evidence="10" type="ORF">ASJ83_06525</name>
</gene>
<comment type="caution">
    <text evidence="10">The sequence shown here is derived from an EMBL/GenBank/DDBJ whole genome shotgun (WGS) entry which is preliminary data.</text>
</comment>
<comment type="function">
    <text evidence="9">CRISPR (clustered regularly interspaced short palindromic repeat), is an adaptive immune system that provides protection against mobile genetic elements (viruses, transposable elements and conjugative plasmids). CRISPR clusters contain spacers, sequences complementary to antecedent mobile elements, and target invading nucleic acids. CRISPR clusters are transcribed and processed into CRISPR RNA (crRNA). Acts as a dsDNA endonuclease. Involved in the integration of spacer DNA into the CRISPR cassette.</text>
</comment>
<evidence type="ECO:0000256" key="8">
    <source>
        <dbReference type="ARBA" id="ARBA00023211"/>
    </source>
</evidence>
<dbReference type="Proteomes" id="UP000243820">
    <property type="component" value="Unassembled WGS sequence"/>
</dbReference>
<dbReference type="AlphaFoldDB" id="A0AAX0Q8R0"/>
<evidence type="ECO:0000256" key="2">
    <source>
        <dbReference type="ARBA" id="ARBA00022723"/>
    </source>
</evidence>
<evidence type="ECO:0000313" key="11">
    <source>
        <dbReference type="Proteomes" id="UP000243820"/>
    </source>
</evidence>
<dbReference type="InterPro" id="IPR050646">
    <property type="entry name" value="Cas1"/>
</dbReference>
<evidence type="ECO:0000256" key="3">
    <source>
        <dbReference type="ARBA" id="ARBA00022759"/>
    </source>
</evidence>
<reference evidence="10 11" key="1">
    <citation type="journal article" date="2017" name="BMC Genomics">
        <title>Genomic analysis of methanogenic archaea reveals a shift towards energy conservation.</title>
        <authorList>
            <person name="Gilmore S.P."/>
            <person name="Henske J.K."/>
            <person name="Sexton J.A."/>
            <person name="Solomon K.V."/>
            <person name="Seppala S."/>
            <person name="Yoo J.I."/>
            <person name="Huyett L.M."/>
            <person name="Pressman A."/>
            <person name="Cogan J.Z."/>
            <person name="Kivenson V."/>
            <person name="Peng X."/>
            <person name="Tan Y."/>
            <person name="Valentine D.L."/>
            <person name="O'Malley M.A."/>
        </authorList>
    </citation>
    <scope>NUCLEOTIDE SEQUENCE [LARGE SCALE GENOMIC DNA]</scope>
    <source>
        <strain evidence="10 11">XII</strain>
    </source>
</reference>
<sequence>MQLVINSYGAYLHKKDELFVIKTDDKTTPVSADKVDSILISTAATISTDAISLAIERNIDIVFLNHFGDPIGRVWHSKLGSTTVIRRWQLKAEETPEGFMLAKGFVVKKAEQQIAYVKDLKKNRPVMVDEFNSVLSAMENILTDLRETKGNAASQRGRVMGLEGMLSRHYFGILSASLPKKWQFAGRSRDPAKDPFNAMLNYGYGVLYSQVERGCIISGLDPYIGILHTDNYNKRSFVFDLIEIFRINVDRVVMNLFVAKKVKTEFFDEVPGGVMLNKEGKAVLITALNEMFETKVKVGRRTVTIRSSIPLECHHIANSMIGKGDGV</sequence>
<dbReference type="GO" id="GO:0043571">
    <property type="term" value="P:maintenance of CRISPR repeat elements"/>
    <property type="evidence" value="ECO:0007669"/>
    <property type="project" value="UniProtKB-UniRule"/>
</dbReference>
<dbReference type="PANTHER" id="PTHR34353">
    <property type="entry name" value="CRISPR-ASSOCIATED ENDONUCLEASE CAS1 1"/>
    <property type="match status" value="1"/>
</dbReference>
<dbReference type="HAMAP" id="MF_01470">
    <property type="entry name" value="Cas1"/>
    <property type="match status" value="1"/>
</dbReference>
<dbReference type="GO" id="GO:0051607">
    <property type="term" value="P:defense response to virus"/>
    <property type="evidence" value="ECO:0007669"/>
    <property type="project" value="UniProtKB-UniRule"/>
</dbReference>
<name>A0AAX0Q8R0_9EURY</name>
<evidence type="ECO:0000256" key="1">
    <source>
        <dbReference type="ARBA" id="ARBA00022722"/>
    </source>
</evidence>
<evidence type="ECO:0000256" key="7">
    <source>
        <dbReference type="ARBA" id="ARBA00023125"/>
    </source>
</evidence>
<dbReference type="GO" id="GO:0046872">
    <property type="term" value="F:metal ion binding"/>
    <property type="evidence" value="ECO:0007669"/>
    <property type="project" value="UniProtKB-UniRule"/>
</dbReference>
<dbReference type="InterPro" id="IPR042211">
    <property type="entry name" value="CRISPR-assoc_Cas1_N"/>
</dbReference>
<proteinExistence type="inferred from homology"/>
<comment type="subunit">
    <text evidence="9">Homodimer, forms a heterotetramer with a Cas2 homodimer.</text>
</comment>
<keyword evidence="1 9" id="KW-0540">Nuclease</keyword>
<comment type="similarity">
    <text evidence="9">Belongs to the CRISPR-associated endonuclease Cas1 family.</text>
</comment>
<evidence type="ECO:0000256" key="6">
    <source>
        <dbReference type="ARBA" id="ARBA00023118"/>
    </source>
</evidence>
<evidence type="ECO:0000256" key="4">
    <source>
        <dbReference type="ARBA" id="ARBA00022801"/>
    </source>
</evidence>
<keyword evidence="4 9" id="KW-0378">Hydrolase</keyword>
<dbReference type="CDD" id="cd09634">
    <property type="entry name" value="Cas1_I-II-III"/>
    <property type="match status" value="1"/>
</dbReference>
<evidence type="ECO:0000256" key="9">
    <source>
        <dbReference type="HAMAP-Rule" id="MF_01470"/>
    </source>
</evidence>
<dbReference type="InterPro" id="IPR042206">
    <property type="entry name" value="CRISPR-assoc_Cas1_C"/>
</dbReference>
<dbReference type="Gene3D" id="3.100.10.20">
    <property type="entry name" value="CRISPR-associated endonuclease Cas1, N-terminal domain"/>
    <property type="match status" value="1"/>
</dbReference>
<organism evidence="10 11">
    <name type="scientific">Methanocorpusculum parvum</name>
    <dbReference type="NCBI Taxonomy" id="2193"/>
    <lineage>
        <taxon>Archaea</taxon>
        <taxon>Methanobacteriati</taxon>
        <taxon>Methanobacteriota</taxon>
        <taxon>Stenosarchaea group</taxon>
        <taxon>Methanomicrobia</taxon>
        <taxon>Methanomicrobiales</taxon>
        <taxon>Methanocorpusculaceae</taxon>
        <taxon>Methanocorpusculum</taxon>
    </lineage>
</organism>
<dbReference type="GO" id="GO:0004519">
    <property type="term" value="F:endonuclease activity"/>
    <property type="evidence" value="ECO:0007669"/>
    <property type="project" value="UniProtKB-UniRule"/>
</dbReference>
<feature type="binding site" evidence="9">
    <location>
        <position position="243"/>
    </location>
    <ligand>
        <name>Mn(2+)</name>
        <dbReference type="ChEBI" id="CHEBI:29035"/>
    </ligand>
</feature>
<dbReference type="GO" id="GO:0016787">
    <property type="term" value="F:hydrolase activity"/>
    <property type="evidence" value="ECO:0007669"/>
    <property type="project" value="UniProtKB-KW"/>
</dbReference>
<keyword evidence="11" id="KW-1185">Reference proteome</keyword>
<keyword evidence="6 9" id="KW-0051">Antiviral defense</keyword>
<feature type="binding site" evidence="9">
    <location>
        <position position="163"/>
    </location>
    <ligand>
        <name>Mn(2+)</name>
        <dbReference type="ChEBI" id="CHEBI:29035"/>
    </ligand>
</feature>
<keyword evidence="2 9" id="KW-0479">Metal-binding</keyword>
<evidence type="ECO:0000313" key="10">
    <source>
        <dbReference type="EMBL" id="PAV09579.1"/>
    </source>
</evidence>
<dbReference type="EMBL" id="LMVO01000011">
    <property type="protein sequence ID" value="PAV09579.1"/>
    <property type="molecule type" value="Genomic_DNA"/>
</dbReference>
<comment type="cofactor">
    <cofactor evidence="9">
        <name>Mg(2+)</name>
        <dbReference type="ChEBI" id="CHEBI:18420"/>
    </cofactor>
    <cofactor evidence="9">
        <name>Mn(2+)</name>
        <dbReference type="ChEBI" id="CHEBI:29035"/>
    </cofactor>
</comment>
<dbReference type="Gene3D" id="1.20.120.920">
    <property type="entry name" value="CRISPR-associated endonuclease Cas1, C-terminal domain"/>
    <property type="match status" value="1"/>
</dbReference>
<evidence type="ECO:0000256" key="5">
    <source>
        <dbReference type="ARBA" id="ARBA00022842"/>
    </source>
</evidence>
<protein>
    <recommendedName>
        <fullName evidence="9">CRISPR-associated endonuclease Cas1</fullName>
        <ecNumber evidence="9">3.1.-.-</ecNumber>
    </recommendedName>
</protein>